<feature type="region of interest" description="Disordered" evidence="1">
    <location>
        <begin position="1"/>
        <end position="192"/>
    </location>
</feature>
<name>I1QD61_ORYGL</name>
<dbReference type="Proteomes" id="UP000007306">
    <property type="component" value="Chromosome 7"/>
</dbReference>
<dbReference type="HOGENOM" id="CLU_098090_0_0_1"/>
<protein>
    <submittedName>
        <fullName evidence="2">Uncharacterized protein</fullName>
    </submittedName>
</protein>
<reference evidence="2" key="1">
    <citation type="submission" date="2015-06" db="UniProtKB">
        <authorList>
            <consortium name="EnsemblPlants"/>
        </authorList>
    </citation>
    <scope>IDENTIFICATION</scope>
</reference>
<reference evidence="2 3" key="2">
    <citation type="submission" date="2018-04" db="EMBL/GenBank/DDBJ databases">
        <title>OglaRS2 (Oryza glaberrima Reference Sequence Version 2).</title>
        <authorList>
            <person name="Zhang J."/>
            <person name="Kudrna D."/>
            <person name="Lee S."/>
            <person name="Talag J."/>
            <person name="Rajasekar S."/>
            <person name="Wing R.A."/>
        </authorList>
    </citation>
    <scope>NUCLEOTIDE SEQUENCE [LARGE SCALE GENOMIC DNA]</scope>
    <source>
        <strain evidence="2 3">cv. IRGC 96717</strain>
    </source>
</reference>
<gene>
    <name evidence="2" type="primary">LOC127778282</name>
</gene>
<accession>I1QD61</accession>
<dbReference type="Gramene" id="ORGLA07G0205300.1">
    <property type="protein sequence ID" value="ORGLA07G0205300.1"/>
    <property type="gene ID" value="ORGLA07G0205300"/>
</dbReference>
<evidence type="ECO:0000313" key="3">
    <source>
        <dbReference type="Proteomes" id="UP000007306"/>
    </source>
</evidence>
<dbReference type="OMA" id="YQTHKPS"/>
<keyword evidence="3" id="KW-1185">Reference proteome</keyword>
<organism evidence="2 3">
    <name type="scientific">Oryza glaberrima</name>
    <name type="common">African rice</name>
    <dbReference type="NCBI Taxonomy" id="4538"/>
    <lineage>
        <taxon>Eukaryota</taxon>
        <taxon>Viridiplantae</taxon>
        <taxon>Streptophyta</taxon>
        <taxon>Embryophyta</taxon>
        <taxon>Tracheophyta</taxon>
        <taxon>Spermatophyta</taxon>
        <taxon>Magnoliopsida</taxon>
        <taxon>Liliopsida</taxon>
        <taxon>Poales</taxon>
        <taxon>Poaceae</taxon>
        <taxon>BOP clade</taxon>
        <taxon>Oryzoideae</taxon>
        <taxon>Oryzeae</taxon>
        <taxon>Oryzinae</taxon>
        <taxon>Oryza</taxon>
    </lineage>
</organism>
<dbReference type="KEGG" id="ogl:127778282"/>
<evidence type="ECO:0000256" key="1">
    <source>
        <dbReference type="SAM" id="MobiDB-lite"/>
    </source>
</evidence>
<evidence type="ECO:0000313" key="2">
    <source>
        <dbReference type="EnsemblPlants" id="ORGLA07G0205300.1"/>
    </source>
</evidence>
<dbReference type="eggNOG" id="ENOG502S2P8">
    <property type="taxonomic scope" value="Eukaryota"/>
</dbReference>
<dbReference type="EnsemblPlants" id="ORGLA07G0205300.1">
    <property type="protein sequence ID" value="ORGLA07G0205300.1"/>
    <property type="gene ID" value="ORGLA07G0205300"/>
</dbReference>
<dbReference type="PANTHER" id="PTHR35985:SF1">
    <property type="entry name" value="OS07G0675200 PROTEIN"/>
    <property type="match status" value="1"/>
</dbReference>
<sequence length="249" mass="26191">MATARAVRLIASRPPSTNLRSLVVVPGRRRLLSTSTEAGGAGDPSVHSGDPPSDDYPDRPPKFSGAEEATGGGDPSTAAATPSESTKERVPPFAMSGKLGSQELADPAGGSSFTQKRRRSSSSRPADSREEATPGGEEAAGRKVREEDREYYRTHKPSPLAELELADTRKPITRATDGGGAADRLSDVPGKVVEDTADDSLARAEAMFREAASRGNPEWPHSRALAEMLARRRGEGDAAGSRSSAPWGS</sequence>
<proteinExistence type="predicted"/>
<dbReference type="PANTHER" id="PTHR35985">
    <property type="entry name" value="OS07G0675200 PROTEIN"/>
    <property type="match status" value="1"/>
</dbReference>
<dbReference type="STRING" id="4538.I1QD61"/>
<dbReference type="GeneID" id="127778282"/>
<dbReference type="RefSeq" id="XP_052160822.1">
    <property type="nucleotide sequence ID" value="XM_052304862.1"/>
</dbReference>
<dbReference type="AlphaFoldDB" id="I1QD61"/>
<feature type="region of interest" description="Disordered" evidence="1">
    <location>
        <begin position="230"/>
        <end position="249"/>
    </location>
</feature>
<feature type="compositionally biased region" description="Basic and acidic residues" evidence="1">
    <location>
        <begin position="139"/>
        <end position="153"/>
    </location>
</feature>